<evidence type="ECO:0000313" key="3">
    <source>
        <dbReference type="Proteomes" id="UP000000822"/>
    </source>
</evidence>
<reference evidence="2 3" key="2">
    <citation type="journal article" date="2002" name="Nucleic Acids Res.">
        <title>Genome sequence of Oceanobacillus iheyensis isolated from the Iheya Ridge and its unexpected adaptive capabilities to extreme environments.</title>
        <authorList>
            <person name="Takami H."/>
            <person name="Takaki Y."/>
            <person name="Uchiyama I."/>
        </authorList>
    </citation>
    <scope>NUCLEOTIDE SEQUENCE [LARGE SCALE GENOMIC DNA]</scope>
    <source>
        <strain evidence="3">DSM 14371 / CIP 107618 / JCM 11309 / KCTC 3954 / HTE831</strain>
    </source>
</reference>
<evidence type="ECO:0000313" key="2">
    <source>
        <dbReference type="EMBL" id="BAC12904.1"/>
    </source>
</evidence>
<sequence length="115" mass="13459">MENFNDDKWITQMKKGVYELAILLLVSKQDMYGYEINNALNNLPSVSLAAGSIYPILKRMVNKNWISFYWVDSEDGPRRKYYKITEEGESVAQKRISEYEELFDSLQSLRGGLYE</sequence>
<dbReference type="PANTHER" id="PTHR33169">
    <property type="entry name" value="PADR-FAMILY TRANSCRIPTIONAL REGULATOR"/>
    <property type="match status" value="1"/>
</dbReference>
<dbReference type="eggNOG" id="COG1695">
    <property type="taxonomic scope" value="Bacteria"/>
</dbReference>
<feature type="domain" description="Transcription regulator PadR N-terminal" evidence="1">
    <location>
        <begin position="22"/>
        <end position="93"/>
    </location>
</feature>
<dbReference type="Proteomes" id="UP000000822">
    <property type="component" value="Chromosome"/>
</dbReference>
<accession>Q8CV09</accession>
<dbReference type="Pfam" id="PF03551">
    <property type="entry name" value="PadR"/>
    <property type="match status" value="1"/>
</dbReference>
<dbReference type="OrthoDB" id="9791785at2"/>
<dbReference type="InterPro" id="IPR052509">
    <property type="entry name" value="Metal_resp_DNA-bind_regulator"/>
</dbReference>
<dbReference type="Gene3D" id="1.10.10.10">
    <property type="entry name" value="Winged helix-like DNA-binding domain superfamily/Winged helix DNA-binding domain"/>
    <property type="match status" value="1"/>
</dbReference>
<reference evidence="2 3" key="1">
    <citation type="journal article" date="2001" name="FEMS Microbiol. Lett.">
        <title>Oceanobacillus iheyensis gen. nov., sp. nov., a deep-sea extremely halotolerant and alkaliphilic species isolated from a depth of 1050 m on the Iheya Ridge.</title>
        <authorList>
            <person name="Lu J."/>
            <person name="Nogi Y."/>
            <person name="Takami H."/>
        </authorList>
    </citation>
    <scope>NUCLEOTIDE SEQUENCE [LARGE SCALE GENOMIC DNA]</scope>
    <source>
        <strain evidence="3">DSM 14371 / CIP 107618 / JCM 11309 / KCTC 3954 / HTE831</strain>
    </source>
</reference>
<dbReference type="InterPro" id="IPR036390">
    <property type="entry name" value="WH_DNA-bd_sf"/>
</dbReference>
<dbReference type="InterPro" id="IPR036388">
    <property type="entry name" value="WH-like_DNA-bd_sf"/>
</dbReference>
<gene>
    <name evidence="2" type="ordered locus">OB0948</name>
</gene>
<protein>
    <submittedName>
        <fullName evidence="2">Hypothetical conserved protein</fullName>
    </submittedName>
</protein>
<dbReference type="SUPFAM" id="SSF46785">
    <property type="entry name" value="Winged helix' DNA-binding domain"/>
    <property type="match status" value="1"/>
</dbReference>
<dbReference type="AlphaFoldDB" id="Q8CV09"/>
<dbReference type="STRING" id="221109.gene:10733186"/>
<dbReference type="PANTHER" id="PTHR33169:SF25">
    <property type="entry name" value="DNA-BINDING PROTEIN YIZB-RELATED"/>
    <property type="match status" value="1"/>
</dbReference>
<name>Q8CV09_OCEIH</name>
<evidence type="ECO:0000259" key="1">
    <source>
        <dbReference type="Pfam" id="PF03551"/>
    </source>
</evidence>
<organism evidence="2 3">
    <name type="scientific">Oceanobacillus iheyensis (strain DSM 14371 / CIP 107618 / JCM 11309 / KCTC 3954 / HTE831)</name>
    <dbReference type="NCBI Taxonomy" id="221109"/>
    <lineage>
        <taxon>Bacteria</taxon>
        <taxon>Bacillati</taxon>
        <taxon>Bacillota</taxon>
        <taxon>Bacilli</taxon>
        <taxon>Bacillales</taxon>
        <taxon>Bacillaceae</taxon>
        <taxon>Oceanobacillus</taxon>
    </lineage>
</organism>
<dbReference type="EMBL" id="BA000028">
    <property type="protein sequence ID" value="BAC12904.1"/>
    <property type="molecule type" value="Genomic_DNA"/>
</dbReference>
<dbReference type="HOGENOM" id="CLU_063440_3_1_9"/>
<proteinExistence type="predicted"/>
<dbReference type="PhylomeDB" id="Q8CV09"/>
<dbReference type="RefSeq" id="WP_011065350.1">
    <property type="nucleotide sequence ID" value="NC_004193.1"/>
</dbReference>
<keyword evidence="3" id="KW-1185">Reference proteome</keyword>
<dbReference type="KEGG" id="oih:OB0948"/>
<dbReference type="InterPro" id="IPR005149">
    <property type="entry name" value="Tscrpt_reg_PadR_N"/>
</dbReference>